<evidence type="ECO:0000313" key="10">
    <source>
        <dbReference type="Proteomes" id="UP000325161"/>
    </source>
</evidence>
<keyword evidence="7" id="KW-0119">Carbohydrate metabolism</keyword>
<dbReference type="PRINTS" id="PR00735">
    <property type="entry name" value="GLHYDRLASE8"/>
</dbReference>
<dbReference type="Pfam" id="PF01270">
    <property type="entry name" value="Glyco_hydro_8"/>
    <property type="match status" value="1"/>
</dbReference>
<dbReference type="GO" id="GO:0030245">
    <property type="term" value="P:cellulose catabolic process"/>
    <property type="evidence" value="ECO:0007669"/>
    <property type="project" value="UniProtKB-KW"/>
</dbReference>
<organism evidence="9 10">
    <name type="scientific">Pigmentiphaga aceris</name>
    <dbReference type="NCBI Taxonomy" id="1940612"/>
    <lineage>
        <taxon>Bacteria</taxon>
        <taxon>Pseudomonadati</taxon>
        <taxon>Pseudomonadota</taxon>
        <taxon>Betaproteobacteria</taxon>
        <taxon>Burkholderiales</taxon>
        <taxon>Alcaligenaceae</taxon>
        <taxon>Pigmentiphaga</taxon>
    </lineage>
</organism>
<dbReference type="GO" id="GO:0008810">
    <property type="term" value="F:cellulase activity"/>
    <property type="evidence" value="ECO:0007669"/>
    <property type="project" value="UniProtKB-EC"/>
</dbReference>
<keyword evidence="6 9" id="KW-0326">Glycosidase</keyword>
<keyword evidence="10" id="KW-1185">Reference proteome</keyword>
<comment type="catalytic activity">
    <reaction evidence="1">
        <text>Endohydrolysis of (1-&gt;4)-beta-D-glucosidic linkages in cellulose, lichenin and cereal beta-D-glucans.</text>
        <dbReference type="EC" id="3.2.1.4"/>
    </reaction>
</comment>
<dbReference type="SUPFAM" id="SSF48208">
    <property type="entry name" value="Six-hairpin glycosidases"/>
    <property type="match status" value="1"/>
</dbReference>
<feature type="signal peptide" evidence="8">
    <location>
        <begin position="1"/>
        <end position="37"/>
    </location>
</feature>
<evidence type="ECO:0000256" key="5">
    <source>
        <dbReference type="ARBA" id="ARBA00023001"/>
    </source>
</evidence>
<name>A0A5C0AZI8_9BURK</name>
<protein>
    <recommendedName>
        <fullName evidence="3">cellulase</fullName>
        <ecNumber evidence="3">3.2.1.4</ecNumber>
    </recommendedName>
</protein>
<dbReference type="InterPro" id="IPR012341">
    <property type="entry name" value="6hp_glycosidase-like_sf"/>
</dbReference>
<comment type="similarity">
    <text evidence="2">Belongs to the glycosyl hydrolase 8 (cellulase D) family.</text>
</comment>
<keyword evidence="4 9" id="KW-0378">Hydrolase</keyword>
<dbReference type="Gene3D" id="1.50.10.10">
    <property type="match status" value="1"/>
</dbReference>
<evidence type="ECO:0000256" key="8">
    <source>
        <dbReference type="SAM" id="SignalP"/>
    </source>
</evidence>
<keyword evidence="8" id="KW-0732">Signal</keyword>
<feature type="chain" id="PRO_5022844841" description="cellulase" evidence="8">
    <location>
        <begin position="38"/>
        <end position="406"/>
    </location>
</feature>
<evidence type="ECO:0000256" key="7">
    <source>
        <dbReference type="ARBA" id="ARBA00023326"/>
    </source>
</evidence>
<evidence type="ECO:0000256" key="6">
    <source>
        <dbReference type="ARBA" id="ARBA00023295"/>
    </source>
</evidence>
<dbReference type="InterPro" id="IPR008928">
    <property type="entry name" value="6-hairpin_glycosidase_sf"/>
</dbReference>
<dbReference type="EC" id="3.2.1.4" evidence="3"/>
<reference evidence="9 10" key="1">
    <citation type="submission" date="2019-08" db="EMBL/GenBank/DDBJ databases">
        <title>Amphibian skin-associated Pigmentiphaga: genome sequence and occurrence across geography and hosts.</title>
        <authorList>
            <person name="Bletz M.C."/>
            <person name="Bunk B."/>
            <person name="Sproeer C."/>
            <person name="Biwer P."/>
            <person name="Reiter S."/>
            <person name="Rabemananjara F.C.E."/>
            <person name="Schulz S."/>
            <person name="Overmann J."/>
            <person name="Vences M."/>
        </authorList>
    </citation>
    <scope>NUCLEOTIDE SEQUENCE [LARGE SCALE GENOMIC DNA]</scope>
    <source>
        <strain evidence="9 10">Mada1488</strain>
    </source>
</reference>
<dbReference type="NCBIfam" id="NF008305">
    <property type="entry name" value="PRK11097.1"/>
    <property type="match status" value="1"/>
</dbReference>
<gene>
    <name evidence="9" type="primary">bcsZ</name>
    <name evidence="9" type="ORF">FXN63_15145</name>
</gene>
<dbReference type="RefSeq" id="WP_148816071.1">
    <property type="nucleotide sequence ID" value="NZ_CP043046.1"/>
</dbReference>
<keyword evidence="7" id="KW-0624">Polysaccharide degradation</keyword>
<dbReference type="Proteomes" id="UP000325161">
    <property type="component" value="Chromosome"/>
</dbReference>
<dbReference type="OrthoDB" id="9766708at2"/>
<evidence type="ECO:0000256" key="2">
    <source>
        <dbReference type="ARBA" id="ARBA00009209"/>
    </source>
</evidence>
<dbReference type="KEGG" id="pacr:FXN63_15145"/>
<accession>A0A5C0AZI8</accession>
<keyword evidence="5" id="KW-0136">Cellulose degradation</keyword>
<dbReference type="AlphaFoldDB" id="A0A5C0AZI8"/>
<dbReference type="EMBL" id="CP043046">
    <property type="protein sequence ID" value="QEI07024.1"/>
    <property type="molecule type" value="Genomic_DNA"/>
</dbReference>
<evidence type="ECO:0000256" key="4">
    <source>
        <dbReference type="ARBA" id="ARBA00022801"/>
    </source>
</evidence>
<evidence type="ECO:0000256" key="1">
    <source>
        <dbReference type="ARBA" id="ARBA00000966"/>
    </source>
</evidence>
<proteinExistence type="inferred from homology"/>
<evidence type="ECO:0000313" key="9">
    <source>
        <dbReference type="EMBL" id="QEI07024.1"/>
    </source>
</evidence>
<sequence length="406" mass="44383">MFLSKLLSRLQTGQRLRRVGGVLAVLAATCLTTPAIAQGNACPSAQWPLYQDFLQRFVQPDGRVVDFSVPQLHSTSEGQSYGMFFALIARDADTFESLWRWSVGNLAGGDLSSRLPAWQWGKRQDGTWGVLDPNAASDADLWFAYVLLEAGRLWKRDDYIADAHTLLKRVAQDEVVAIPGLGQMLLPAPVGFALPDQLWRLNPSYMPVPVLRRLAAADKQTRWNEIASNTVRMLREASPKGFAADWVGYKSLDGKTGSFVVDTVKGDVGSYDAIRNYMWAGMTPPGDALAKPALNALSGMRAAAQATPLPPEYVQVLTGVARGTGPVGFSAALLPYYEALGQTALRNAQAARVQAAFAPGNANPPPYYDYVLGLFGTGWSEQRYRFLPSGQLQLRWEKACPRATAR</sequence>
<dbReference type="InterPro" id="IPR002037">
    <property type="entry name" value="Glyco_hydro_8"/>
</dbReference>
<evidence type="ECO:0000256" key="3">
    <source>
        <dbReference type="ARBA" id="ARBA00012601"/>
    </source>
</evidence>